<evidence type="ECO:0000256" key="3">
    <source>
        <dbReference type="SAM" id="MobiDB-lite"/>
    </source>
</evidence>
<dbReference type="CDD" id="cd05233">
    <property type="entry name" value="SDR_c"/>
    <property type="match status" value="1"/>
</dbReference>
<protein>
    <recommendedName>
        <fullName evidence="6">Alcohol dehydrogenase</fullName>
    </recommendedName>
</protein>
<keyword evidence="2" id="KW-0560">Oxidoreductase</keyword>
<dbReference type="RefSeq" id="WP_127094581.1">
    <property type="nucleotide sequence ID" value="NZ_CP031423.1"/>
</dbReference>
<accession>A0A3Q9J0K1</accession>
<sequence>MPETHGSVAASADAASGASSGGVAGRTVLIAGATSASGLAAARALTDAGADVIAVGRDRSKLDDLAEAVPGTRVEVADLGQEESVADLADRLRADGVRLDGVLHLVGGWRGGGGLAGQSDDDYRALEQSLTALRHVSRAFDADLRGSTGAREAIVSSTAVERPLAGGANYAAVKAASEAWARAVGQGFAKAARDAGEPLVAASVVFRVKALSGLESTLADAFVGLWRSDAADVNGTVVALGGGD</sequence>
<proteinExistence type="inferred from homology"/>
<feature type="compositionally biased region" description="Low complexity" evidence="3">
    <location>
        <begin position="1"/>
        <end position="18"/>
    </location>
</feature>
<dbReference type="PANTHER" id="PTHR43477:SF1">
    <property type="entry name" value="DIHYDROANTICAPSIN 7-DEHYDROGENASE"/>
    <property type="match status" value="1"/>
</dbReference>
<keyword evidence="5" id="KW-1185">Reference proteome</keyword>
<dbReference type="SUPFAM" id="SSF51735">
    <property type="entry name" value="NAD(P)-binding Rossmann-fold domains"/>
    <property type="match status" value="1"/>
</dbReference>
<evidence type="ECO:0000313" key="4">
    <source>
        <dbReference type="EMBL" id="AZS35803.1"/>
    </source>
</evidence>
<dbReference type="KEGG" id="mlv:CVS47_00401"/>
<dbReference type="Proteomes" id="UP000276888">
    <property type="component" value="Chromosome"/>
</dbReference>
<name>A0A3Q9J0K1_9MICO</name>
<evidence type="ECO:0000256" key="2">
    <source>
        <dbReference type="ARBA" id="ARBA00023002"/>
    </source>
</evidence>
<dbReference type="AlphaFoldDB" id="A0A3Q9J0K1"/>
<dbReference type="EMBL" id="CP031423">
    <property type="protein sequence ID" value="AZS35803.1"/>
    <property type="molecule type" value="Genomic_DNA"/>
</dbReference>
<dbReference type="InterPro" id="IPR002347">
    <property type="entry name" value="SDR_fam"/>
</dbReference>
<dbReference type="PANTHER" id="PTHR43477">
    <property type="entry name" value="DIHYDROANTICAPSIN 7-DEHYDROGENASE"/>
    <property type="match status" value="1"/>
</dbReference>
<feature type="region of interest" description="Disordered" evidence="3">
    <location>
        <begin position="1"/>
        <end position="20"/>
    </location>
</feature>
<comment type="similarity">
    <text evidence="1">Belongs to the short-chain dehydrogenases/reductases (SDR) family.</text>
</comment>
<evidence type="ECO:0008006" key="6">
    <source>
        <dbReference type="Google" id="ProtNLM"/>
    </source>
</evidence>
<gene>
    <name evidence="4" type="ORF">CVS47_00401</name>
</gene>
<evidence type="ECO:0000313" key="5">
    <source>
        <dbReference type="Proteomes" id="UP000276888"/>
    </source>
</evidence>
<organism evidence="4 5">
    <name type="scientific">Microbacterium lemovicicum</name>
    <dbReference type="NCBI Taxonomy" id="1072463"/>
    <lineage>
        <taxon>Bacteria</taxon>
        <taxon>Bacillati</taxon>
        <taxon>Actinomycetota</taxon>
        <taxon>Actinomycetes</taxon>
        <taxon>Micrococcales</taxon>
        <taxon>Microbacteriaceae</taxon>
        <taxon>Microbacterium</taxon>
    </lineage>
</organism>
<dbReference type="InterPro" id="IPR051122">
    <property type="entry name" value="SDR_DHRS6-like"/>
</dbReference>
<dbReference type="Pfam" id="PF13561">
    <property type="entry name" value="adh_short_C2"/>
    <property type="match status" value="1"/>
</dbReference>
<dbReference type="InterPro" id="IPR036291">
    <property type="entry name" value="NAD(P)-bd_dom_sf"/>
</dbReference>
<dbReference type="OrthoDB" id="4773823at2"/>
<reference evidence="4 5" key="1">
    <citation type="submission" date="2018-08" db="EMBL/GenBank/DDBJ databases">
        <title>Microbacterium lemovicicum sp. nov., a bacterium isolated from a natural uranium-rich soil.</title>
        <authorList>
            <person name="ORTET P."/>
        </authorList>
    </citation>
    <scope>NUCLEOTIDE SEQUENCE [LARGE SCALE GENOMIC DNA]</scope>
    <source>
        <strain evidence="4 5">Viu22</strain>
    </source>
</reference>
<evidence type="ECO:0000256" key="1">
    <source>
        <dbReference type="ARBA" id="ARBA00006484"/>
    </source>
</evidence>
<dbReference type="Gene3D" id="3.40.50.720">
    <property type="entry name" value="NAD(P)-binding Rossmann-like Domain"/>
    <property type="match status" value="1"/>
</dbReference>
<dbReference type="GO" id="GO:0016491">
    <property type="term" value="F:oxidoreductase activity"/>
    <property type="evidence" value="ECO:0007669"/>
    <property type="project" value="UniProtKB-KW"/>
</dbReference>